<dbReference type="CDD" id="cd08367">
    <property type="entry name" value="P53"/>
    <property type="match status" value="1"/>
</dbReference>
<evidence type="ECO:0000256" key="13">
    <source>
        <dbReference type="SAM" id="MobiDB-lite"/>
    </source>
</evidence>
<evidence type="ECO:0000256" key="5">
    <source>
        <dbReference type="ARBA" id="ARBA00022723"/>
    </source>
</evidence>
<evidence type="ECO:0000256" key="8">
    <source>
        <dbReference type="ARBA" id="ARBA00023015"/>
    </source>
</evidence>
<keyword evidence="12" id="KW-0539">Nucleus</keyword>
<dbReference type="SUPFAM" id="SSF47719">
    <property type="entry name" value="p53 tetramerization domain"/>
    <property type="match status" value="1"/>
</dbReference>
<name>A0ABM0M4Z6_SACKO</name>
<evidence type="ECO:0000259" key="16">
    <source>
        <dbReference type="Pfam" id="PF07710"/>
    </source>
</evidence>
<dbReference type="PANTHER" id="PTHR11447:SF16">
    <property type="entry name" value="P53 PROTEIN LONG FORM VARIANT 1"/>
    <property type="match status" value="1"/>
</dbReference>
<dbReference type="Pfam" id="PF00536">
    <property type="entry name" value="SAM_1"/>
    <property type="match status" value="1"/>
</dbReference>
<dbReference type="Pfam" id="PF00870">
    <property type="entry name" value="P53"/>
    <property type="match status" value="1"/>
</dbReference>
<evidence type="ECO:0000256" key="7">
    <source>
        <dbReference type="ARBA" id="ARBA00022843"/>
    </source>
</evidence>
<protein>
    <submittedName>
        <fullName evidence="18">P63-like transcription factor isoform X1</fullName>
    </submittedName>
</protein>
<dbReference type="GeneID" id="100313697"/>
<dbReference type="Pfam" id="PF07710">
    <property type="entry name" value="P53_tetramer"/>
    <property type="match status" value="1"/>
</dbReference>
<evidence type="ECO:0000256" key="12">
    <source>
        <dbReference type="ARBA" id="ARBA00023242"/>
    </source>
</evidence>
<dbReference type="PANTHER" id="PTHR11447">
    <property type="entry name" value="CELLULAR TUMOR ANTIGEN P53"/>
    <property type="match status" value="1"/>
</dbReference>
<dbReference type="InterPro" id="IPR001660">
    <property type="entry name" value="SAM"/>
</dbReference>
<keyword evidence="4" id="KW-0053">Apoptosis</keyword>
<keyword evidence="8" id="KW-0805">Transcription regulation</keyword>
<evidence type="ECO:0000259" key="14">
    <source>
        <dbReference type="Pfam" id="PF00536"/>
    </source>
</evidence>
<feature type="compositionally biased region" description="Polar residues" evidence="13">
    <location>
        <begin position="25"/>
        <end position="40"/>
    </location>
</feature>
<dbReference type="SUPFAM" id="SSF47769">
    <property type="entry name" value="SAM/Pointed domain"/>
    <property type="match status" value="1"/>
</dbReference>
<evidence type="ECO:0000256" key="4">
    <source>
        <dbReference type="ARBA" id="ARBA00022703"/>
    </source>
</evidence>
<evidence type="ECO:0000256" key="2">
    <source>
        <dbReference type="ARBA" id="ARBA00004123"/>
    </source>
</evidence>
<keyword evidence="10" id="KW-0010">Activator</keyword>
<feature type="region of interest" description="Disordered" evidence="13">
    <location>
        <begin position="648"/>
        <end position="680"/>
    </location>
</feature>
<evidence type="ECO:0000313" key="18">
    <source>
        <dbReference type="RefSeq" id="XP_006815087.1"/>
    </source>
</evidence>
<sequence>MSQEEAECMTPPSGSSLLHDKSFDRSISQGSDRLSQSQPLSQETFNQLWTTLGDITDNGYYARDYPPRHGNLTQIVTQPLDFSFSETGVADLDIHENRIEMEVERYQIGPEGTITSLAPVSSSSSNPYSSPDSAMPSSVPSDYSTDHGVTPPPYTPPPQMMASTPTVPSNTDYMGDYGFEISMASSQTLSKTATWTYSDLVKKLYVRMGVTCPIKFKTHTRPPPGSIIRAMPVFKRPEHVKEVVKRCPNHASTKENNEGHPAPAHLLRCENVQAQYAEDHTTGRQSVVVPYENPQVGTEYITCLYAFMCFSSCVGGLNRRPIQVIFQMEKDGLVLGRRVLDVRICACPGRDRKSDEKRCHPPPKQMKRGFSKTAGFQMMSVGTKKRKGDDDVYTLTVRGRENYEILLKIKESLELMSYIPQNTVNQYRAQQHRQGSHPSLSRTSTYPSHGSINNGLPPINSFAPRHDARYHNENGGGFDETDSGIALPPPPALTNGPTMMESQGFSHQSVMSQADTSPTHQMPSNAICFSQSSIQDMTINGWLSKFGCENYSEIFRKKGYLFIHQLDAITIEDLDDMKISPRQKDKIWKGIIDHRAADNFSSTPSMMRTGSNASTVSLHSQSGENHQQVYHATRFTLKQVLSVKLEKDKDTSPCKEGMKEDMEDGDTPRRMTLRDRNIKH</sequence>
<proteinExistence type="inferred from homology"/>
<feature type="region of interest" description="Disordered" evidence="13">
    <location>
        <begin position="110"/>
        <end position="161"/>
    </location>
</feature>
<keyword evidence="9" id="KW-0238">DNA-binding</keyword>
<dbReference type="InterPro" id="IPR011615">
    <property type="entry name" value="p53_DNA-bd"/>
</dbReference>
<dbReference type="PRINTS" id="PR00386">
    <property type="entry name" value="P53SUPPRESSR"/>
</dbReference>
<feature type="domain" description="p53 DNA-binding" evidence="15">
    <location>
        <begin position="170"/>
        <end position="358"/>
    </location>
</feature>
<dbReference type="InterPro" id="IPR013761">
    <property type="entry name" value="SAM/pointed_sf"/>
</dbReference>
<feature type="compositionally biased region" description="Pro residues" evidence="13">
    <location>
        <begin position="150"/>
        <end position="159"/>
    </location>
</feature>
<reference evidence="18" key="1">
    <citation type="submission" date="2025-08" db="UniProtKB">
        <authorList>
            <consortium name="RefSeq"/>
        </authorList>
    </citation>
    <scope>IDENTIFICATION</scope>
    <source>
        <tissue evidence="18">Testes</tissue>
    </source>
</reference>
<dbReference type="InterPro" id="IPR012346">
    <property type="entry name" value="p53/RUNT-type_TF_DNA-bd_sf"/>
</dbReference>
<evidence type="ECO:0000313" key="17">
    <source>
        <dbReference type="Proteomes" id="UP000694865"/>
    </source>
</evidence>
<accession>A0ABM0M4Z6</accession>
<gene>
    <name evidence="18" type="primary">LOC100313697</name>
</gene>
<dbReference type="InterPro" id="IPR036674">
    <property type="entry name" value="p53_tetramer_sf"/>
</dbReference>
<feature type="region of interest" description="Disordered" evidence="13">
    <location>
        <begin position="1"/>
        <end position="40"/>
    </location>
</feature>
<evidence type="ECO:0000256" key="1">
    <source>
        <dbReference type="ARBA" id="ARBA00001947"/>
    </source>
</evidence>
<comment type="cofactor">
    <cofactor evidence="1">
        <name>Zn(2+)</name>
        <dbReference type="ChEBI" id="CHEBI:29105"/>
    </cofactor>
</comment>
<feature type="compositionally biased region" description="Low complexity" evidence="13">
    <location>
        <begin position="116"/>
        <end position="133"/>
    </location>
</feature>
<evidence type="ECO:0000256" key="3">
    <source>
        <dbReference type="ARBA" id="ARBA00006167"/>
    </source>
</evidence>
<feature type="region of interest" description="Disordered" evidence="13">
    <location>
        <begin position="428"/>
        <end position="497"/>
    </location>
</feature>
<dbReference type="Proteomes" id="UP000694865">
    <property type="component" value="Unplaced"/>
</dbReference>
<keyword evidence="6" id="KW-0862">Zinc</keyword>
<comment type="similarity">
    <text evidence="3">Belongs to the p53 family.</text>
</comment>
<feature type="domain" description="p53 tetramerisation" evidence="16">
    <location>
        <begin position="384"/>
        <end position="422"/>
    </location>
</feature>
<evidence type="ECO:0000256" key="9">
    <source>
        <dbReference type="ARBA" id="ARBA00023125"/>
    </source>
</evidence>
<dbReference type="SUPFAM" id="SSF49417">
    <property type="entry name" value="p53-like transcription factors"/>
    <property type="match status" value="1"/>
</dbReference>
<feature type="domain" description="SAM" evidence="14">
    <location>
        <begin position="536"/>
        <end position="581"/>
    </location>
</feature>
<evidence type="ECO:0000256" key="11">
    <source>
        <dbReference type="ARBA" id="ARBA00023163"/>
    </source>
</evidence>
<dbReference type="InterPro" id="IPR008967">
    <property type="entry name" value="p53-like_TF_DNA-bd_sf"/>
</dbReference>
<dbReference type="Gene3D" id="2.60.40.720">
    <property type="match status" value="1"/>
</dbReference>
<dbReference type="InterPro" id="IPR002117">
    <property type="entry name" value="p53_tumour_suppressor"/>
</dbReference>
<evidence type="ECO:0000256" key="10">
    <source>
        <dbReference type="ARBA" id="ARBA00023159"/>
    </source>
</evidence>
<dbReference type="Gene3D" id="4.10.170.10">
    <property type="entry name" value="p53-like tetramerisation domain"/>
    <property type="match status" value="1"/>
</dbReference>
<dbReference type="Gene3D" id="1.10.150.50">
    <property type="entry name" value="Transcription Factor, Ets-1"/>
    <property type="match status" value="1"/>
</dbReference>
<dbReference type="InterPro" id="IPR010991">
    <property type="entry name" value="p53_tetrameristn"/>
</dbReference>
<evidence type="ECO:0000259" key="15">
    <source>
        <dbReference type="Pfam" id="PF00870"/>
    </source>
</evidence>
<keyword evidence="7" id="KW-0832">Ubl conjugation</keyword>
<feature type="compositionally biased region" description="Polar residues" evidence="13">
    <location>
        <begin position="436"/>
        <end position="454"/>
    </location>
</feature>
<keyword evidence="5" id="KW-0479">Metal-binding</keyword>
<organism evidence="17 18">
    <name type="scientific">Saccoglossus kowalevskii</name>
    <name type="common">Acorn worm</name>
    <dbReference type="NCBI Taxonomy" id="10224"/>
    <lineage>
        <taxon>Eukaryota</taxon>
        <taxon>Metazoa</taxon>
        <taxon>Hemichordata</taxon>
        <taxon>Enteropneusta</taxon>
        <taxon>Harrimaniidae</taxon>
        <taxon>Saccoglossus</taxon>
    </lineage>
</organism>
<comment type="subcellular location">
    <subcellularLocation>
        <location evidence="2">Nucleus</location>
    </subcellularLocation>
</comment>
<keyword evidence="17" id="KW-1185">Reference proteome</keyword>
<keyword evidence="11" id="KW-0804">Transcription</keyword>
<evidence type="ECO:0000256" key="6">
    <source>
        <dbReference type="ARBA" id="ARBA00022833"/>
    </source>
</evidence>
<dbReference type="RefSeq" id="XP_006815087.1">
    <property type="nucleotide sequence ID" value="XM_006815024.1"/>
</dbReference>